<protein>
    <submittedName>
        <fullName evidence="1">Uncharacterized protein</fullName>
    </submittedName>
</protein>
<sequence length="121" mass="14080">MAIYRSVFRNVTEEKQQWMFLNKAHRYVSLLPAQSEFETVPYDFRRSISINLLVNGGLYGTSLRYNSLRDSWSLWPLTSDFSLQIDKRTVIVECALTSPYQTGANVTSLAQFYEEVSRPNR</sequence>
<proteinExistence type="predicted"/>
<name>A0A1I7DPL3_9HYPH</name>
<evidence type="ECO:0000313" key="2">
    <source>
        <dbReference type="Proteomes" id="UP000183371"/>
    </source>
</evidence>
<reference evidence="2" key="1">
    <citation type="submission" date="2016-10" db="EMBL/GenBank/DDBJ databases">
        <authorList>
            <person name="Varghese N."/>
            <person name="Submissions S."/>
        </authorList>
    </citation>
    <scope>NUCLEOTIDE SEQUENCE [LARGE SCALE GENOMIC DNA]</scope>
    <source>
        <strain evidence="2">DSM 17465</strain>
    </source>
</reference>
<accession>A0A1I7DPL3</accession>
<organism evidence="1 2">
    <name type="scientific">Pseudovibrio denitrificans</name>
    <dbReference type="NCBI Taxonomy" id="258256"/>
    <lineage>
        <taxon>Bacteria</taxon>
        <taxon>Pseudomonadati</taxon>
        <taxon>Pseudomonadota</taxon>
        <taxon>Alphaproteobacteria</taxon>
        <taxon>Hyphomicrobiales</taxon>
        <taxon>Stappiaceae</taxon>
        <taxon>Pseudovibrio</taxon>
    </lineage>
</organism>
<dbReference type="AlphaFoldDB" id="A0A1I7DPL3"/>
<dbReference type="Proteomes" id="UP000183371">
    <property type="component" value="Unassembled WGS sequence"/>
</dbReference>
<dbReference type="EMBL" id="FPBD01000009">
    <property type="protein sequence ID" value="SFU13566.1"/>
    <property type="molecule type" value="Genomic_DNA"/>
</dbReference>
<keyword evidence="2" id="KW-1185">Reference proteome</keyword>
<gene>
    <name evidence="1" type="ORF">SAMN05444141_109279</name>
</gene>
<evidence type="ECO:0000313" key="1">
    <source>
        <dbReference type="EMBL" id="SFU13566.1"/>
    </source>
</evidence>